<dbReference type="OrthoDB" id="4954742at2"/>
<dbReference type="EMBL" id="QOHR01000007">
    <property type="protein sequence ID" value="REC57332.1"/>
    <property type="molecule type" value="Genomic_DNA"/>
</dbReference>
<dbReference type="Gene3D" id="3.90.1140.10">
    <property type="entry name" value="Cyclic phosphodiesterase"/>
    <property type="match status" value="1"/>
</dbReference>
<organism evidence="1 2">
    <name type="scientific">Rhodosalinus sediminis</name>
    <dbReference type="NCBI Taxonomy" id="1940533"/>
    <lineage>
        <taxon>Bacteria</taxon>
        <taxon>Pseudomonadati</taxon>
        <taxon>Pseudomonadota</taxon>
        <taxon>Alphaproteobacteria</taxon>
        <taxon>Rhodobacterales</taxon>
        <taxon>Paracoccaceae</taxon>
        <taxon>Rhodosalinus</taxon>
    </lineage>
</organism>
<proteinExistence type="predicted"/>
<evidence type="ECO:0000313" key="2">
    <source>
        <dbReference type="Proteomes" id="UP000257131"/>
    </source>
</evidence>
<dbReference type="InterPro" id="IPR009389">
    <property type="entry name" value="DUF1045"/>
</dbReference>
<gene>
    <name evidence="1" type="ORF">DRV84_07745</name>
</gene>
<sequence length="227" mass="24599">MGWERYAVYALPDGALGAAGAAWLGWDARAGRALAQPEVPGLPRPAAELTERARRYGFHATIKPPFRLAEGRTEAELRAAFDAFCARAWPARAEGLAVAAVGPFLALRPEGGAVELDRLACATVEVLDAFRAPADAAELARRRKPGLSPRQEALLRRWGYPYVMEEFRFHVTLTCPLDEADRARAEAALAAHFAPVAPRPFRVAHLALMGEDAEGRFHAVHEAALSG</sequence>
<evidence type="ECO:0000313" key="1">
    <source>
        <dbReference type="EMBL" id="REC57332.1"/>
    </source>
</evidence>
<dbReference type="Pfam" id="PF06299">
    <property type="entry name" value="DUF1045"/>
    <property type="match status" value="1"/>
</dbReference>
<protein>
    <submittedName>
        <fullName evidence="1">DUF1045 domain-containing protein</fullName>
    </submittedName>
</protein>
<comment type="caution">
    <text evidence="1">The sequence shown here is derived from an EMBL/GenBank/DDBJ whole genome shotgun (WGS) entry which is preliminary data.</text>
</comment>
<dbReference type="Proteomes" id="UP000257131">
    <property type="component" value="Unassembled WGS sequence"/>
</dbReference>
<dbReference type="AlphaFoldDB" id="A0A3D9BV70"/>
<keyword evidence="2" id="KW-1185">Reference proteome</keyword>
<dbReference type="RefSeq" id="WP_115979318.1">
    <property type="nucleotide sequence ID" value="NZ_QOHR01000007.1"/>
</dbReference>
<accession>A0A3D9BV70</accession>
<name>A0A3D9BV70_9RHOB</name>
<dbReference type="PIRSF" id="PIRSF033328">
    <property type="entry name" value="Phest_Mll4975"/>
    <property type="match status" value="1"/>
</dbReference>
<reference evidence="1 2" key="1">
    <citation type="journal article" date="2017" name="Int. J. Syst. Evol. Microbiol.">
        <title>Rhodosalinus sediminis gen. nov., sp. nov., isolated from marine saltern.</title>
        <authorList>
            <person name="Guo L.Y."/>
            <person name="Ling S.K."/>
            <person name="Li C.M."/>
            <person name="Chen G.J."/>
            <person name="Du Z.J."/>
        </authorList>
    </citation>
    <scope>NUCLEOTIDE SEQUENCE [LARGE SCALE GENOMIC DNA]</scope>
    <source>
        <strain evidence="1 2">WDN1C137</strain>
    </source>
</reference>